<feature type="transmembrane region" description="Helical" evidence="8">
    <location>
        <begin position="89"/>
        <end position="109"/>
    </location>
</feature>
<evidence type="ECO:0000313" key="10">
    <source>
        <dbReference type="EMBL" id="MBP0439100.1"/>
    </source>
</evidence>
<evidence type="ECO:0000256" key="2">
    <source>
        <dbReference type="ARBA" id="ARBA00007069"/>
    </source>
</evidence>
<evidence type="ECO:0000256" key="5">
    <source>
        <dbReference type="ARBA" id="ARBA00022692"/>
    </source>
</evidence>
<evidence type="ECO:0000259" key="9">
    <source>
        <dbReference type="PROSITE" id="PS50928"/>
    </source>
</evidence>
<evidence type="ECO:0000256" key="3">
    <source>
        <dbReference type="ARBA" id="ARBA00022448"/>
    </source>
</evidence>
<keyword evidence="4" id="KW-1003">Cell membrane</keyword>
<keyword evidence="5 8" id="KW-0812">Transmembrane</keyword>
<gene>
    <name evidence="10" type="ORF">J5Y06_10600</name>
</gene>
<evidence type="ECO:0000256" key="4">
    <source>
        <dbReference type="ARBA" id="ARBA00022475"/>
    </source>
</evidence>
<dbReference type="Proteomes" id="UP000666240">
    <property type="component" value="Unassembled WGS sequence"/>
</dbReference>
<dbReference type="AlphaFoldDB" id="A0A8J7QZR6"/>
<comment type="caution">
    <text evidence="10">The sequence shown here is derived from an EMBL/GenBank/DDBJ whole genome shotgun (WGS) entry which is preliminary data.</text>
</comment>
<dbReference type="GO" id="GO:0005886">
    <property type="term" value="C:plasma membrane"/>
    <property type="evidence" value="ECO:0007669"/>
    <property type="project" value="UniProtKB-SubCell"/>
</dbReference>
<sequence>MALITISEDGAGSTPSIAAASRKRQLKRALLRGLLLSPAVLLVFAVVLLPLALALYDSLRPGGAWSISNFQTLLTQSPYTIVLRQTFEIAFTVTAITLWLAIPASAFLARQSPRVTTIVLGFIVASLWVSVLVKIFAWQVILARLGPLNALLQGVGATERPLSLTYTRGAVVLSMVHFMIPYATILLVAAMRRIDWDLITAARTLGARNLLIFREIYWPQIRVSFVMTFLIVFVLTSAFFVAPALLGSTSEIMIAMQMKSDLSTQYSSGIPAATGVLLTICLLAIALVALVLSGGSFRKISQEMTK</sequence>
<dbReference type="InterPro" id="IPR000515">
    <property type="entry name" value="MetI-like"/>
</dbReference>
<feature type="transmembrane region" description="Helical" evidence="8">
    <location>
        <begin position="170"/>
        <end position="190"/>
    </location>
</feature>
<dbReference type="GO" id="GO:0055085">
    <property type="term" value="P:transmembrane transport"/>
    <property type="evidence" value="ECO:0007669"/>
    <property type="project" value="InterPro"/>
</dbReference>
<dbReference type="RefSeq" id="WP_209335144.1">
    <property type="nucleotide sequence ID" value="NZ_JAGIYY010000003.1"/>
</dbReference>
<proteinExistence type="inferred from homology"/>
<dbReference type="PROSITE" id="PS50928">
    <property type="entry name" value="ABC_TM1"/>
    <property type="match status" value="1"/>
</dbReference>
<keyword evidence="11" id="KW-1185">Reference proteome</keyword>
<evidence type="ECO:0000256" key="1">
    <source>
        <dbReference type="ARBA" id="ARBA00004651"/>
    </source>
</evidence>
<keyword evidence="6 8" id="KW-1133">Transmembrane helix</keyword>
<feature type="transmembrane region" description="Helical" evidence="8">
    <location>
        <begin position="266"/>
        <end position="292"/>
    </location>
</feature>
<dbReference type="EMBL" id="JAGIYY010000003">
    <property type="protein sequence ID" value="MBP0439100.1"/>
    <property type="molecule type" value="Genomic_DNA"/>
</dbReference>
<dbReference type="InterPro" id="IPR035906">
    <property type="entry name" value="MetI-like_sf"/>
</dbReference>
<dbReference type="Pfam" id="PF00528">
    <property type="entry name" value="BPD_transp_1"/>
    <property type="match status" value="1"/>
</dbReference>
<comment type="subcellular location">
    <subcellularLocation>
        <location evidence="1 8">Cell membrane</location>
        <topology evidence="1 8">Multi-pass membrane protein</topology>
    </subcellularLocation>
</comment>
<protein>
    <submittedName>
        <fullName evidence="10">ABC transporter permease</fullName>
    </submittedName>
</protein>
<dbReference type="PANTHER" id="PTHR42929">
    <property type="entry name" value="INNER MEMBRANE ABC TRANSPORTER PERMEASE PROTEIN YDCU-RELATED-RELATED"/>
    <property type="match status" value="1"/>
</dbReference>
<feature type="domain" description="ABC transmembrane type-1" evidence="9">
    <location>
        <begin position="83"/>
        <end position="289"/>
    </location>
</feature>
<accession>A0A8J7QZR6</accession>
<dbReference type="Gene3D" id="1.10.3720.10">
    <property type="entry name" value="MetI-like"/>
    <property type="match status" value="1"/>
</dbReference>
<evidence type="ECO:0000256" key="7">
    <source>
        <dbReference type="ARBA" id="ARBA00023136"/>
    </source>
</evidence>
<feature type="transmembrane region" description="Helical" evidence="8">
    <location>
        <begin position="118"/>
        <end position="141"/>
    </location>
</feature>
<reference evidence="10" key="1">
    <citation type="submission" date="2021-03" db="EMBL/GenBank/DDBJ databases">
        <title>Genome sequencing and assembly of Tianweitania sediminis.</title>
        <authorList>
            <person name="Chhetri G."/>
        </authorList>
    </citation>
    <scope>NUCLEOTIDE SEQUENCE</scope>
    <source>
        <strain evidence="10">Z8</strain>
    </source>
</reference>
<evidence type="ECO:0000256" key="6">
    <source>
        <dbReference type="ARBA" id="ARBA00022989"/>
    </source>
</evidence>
<keyword evidence="7 8" id="KW-0472">Membrane</keyword>
<evidence type="ECO:0000313" key="11">
    <source>
        <dbReference type="Proteomes" id="UP000666240"/>
    </source>
</evidence>
<feature type="transmembrane region" description="Helical" evidence="8">
    <location>
        <begin position="223"/>
        <end position="246"/>
    </location>
</feature>
<dbReference type="SUPFAM" id="SSF161098">
    <property type="entry name" value="MetI-like"/>
    <property type="match status" value="1"/>
</dbReference>
<feature type="transmembrane region" description="Helical" evidence="8">
    <location>
        <begin position="30"/>
        <end position="56"/>
    </location>
</feature>
<dbReference type="PANTHER" id="PTHR42929:SF5">
    <property type="entry name" value="ABC TRANSPORTER PERMEASE PROTEIN"/>
    <property type="match status" value="1"/>
</dbReference>
<evidence type="ECO:0000256" key="8">
    <source>
        <dbReference type="RuleBase" id="RU363032"/>
    </source>
</evidence>
<dbReference type="CDD" id="cd06261">
    <property type="entry name" value="TM_PBP2"/>
    <property type="match status" value="1"/>
</dbReference>
<comment type="similarity">
    <text evidence="2">Belongs to the binding-protein-dependent transport system permease family. CysTW subfamily.</text>
</comment>
<name>A0A8J7QZR6_9HYPH</name>
<organism evidence="10 11">
    <name type="scientific">Tianweitania sediminis</name>
    <dbReference type="NCBI Taxonomy" id="1502156"/>
    <lineage>
        <taxon>Bacteria</taxon>
        <taxon>Pseudomonadati</taxon>
        <taxon>Pseudomonadota</taxon>
        <taxon>Alphaproteobacteria</taxon>
        <taxon>Hyphomicrobiales</taxon>
        <taxon>Phyllobacteriaceae</taxon>
        <taxon>Tianweitania</taxon>
    </lineage>
</organism>
<keyword evidence="3 8" id="KW-0813">Transport</keyword>